<organism evidence="7 8">
    <name type="scientific">Aciditerrimonas ferrireducens</name>
    <dbReference type="NCBI Taxonomy" id="667306"/>
    <lineage>
        <taxon>Bacteria</taxon>
        <taxon>Bacillati</taxon>
        <taxon>Actinomycetota</taxon>
        <taxon>Acidimicrobiia</taxon>
        <taxon>Acidimicrobiales</taxon>
        <taxon>Acidimicrobiaceae</taxon>
        <taxon>Aciditerrimonas</taxon>
    </lineage>
</organism>
<reference evidence="7 8" key="1">
    <citation type="submission" date="2024-09" db="EMBL/GenBank/DDBJ databases">
        <authorList>
            <person name="Sun Q."/>
            <person name="Mori K."/>
        </authorList>
    </citation>
    <scope>NUCLEOTIDE SEQUENCE [LARGE SCALE GENOMIC DNA]</scope>
    <source>
        <strain evidence="7 8">JCM 15389</strain>
    </source>
</reference>
<evidence type="ECO:0000259" key="5">
    <source>
        <dbReference type="Pfam" id="PF02875"/>
    </source>
</evidence>
<comment type="caution">
    <text evidence="7">The sequence shown here is derived from an EMBL/GenBank/DDBJ whole genome shotgun (WGS) entry which is preliminary data.</text>
</comment>
<dbReference type="InterPro" id="IPR036565">
    <property type="entry name" value="Mur-like_cat_sf"/>
</dbReference>
<feature type="domain" description="Mur ligase central" evidence="6">
    <location>
        <begin position="180"/>
        <end position="313"/>
    </location>
</feature>
<dbReference type="InterPro" id="IPR051046">
    <property type="entry name" value="MurCDEF_CellWall_CoF430Synth"/>
</dbReference>
<keyword evidence="4" id="KW-0812">Transmembrane</keyword>
<dbReference type="PANTHER" id="PTHR43024:SF1">
    <property type="entry name" value="UDP-N-ACETYLMURAMOYL-TRIPEPTIDE--D-ALANYL-D-ALANINE LIGASE"/>
    <property type="match status" value="1"/>
</dbReference>
<dbReference type="RefSeq" id="WP_248107961.1">
    <property type="nucleotide sequence ID" value="NZ_JAKHEX010000012.1"/>
</dbReference>
<dbReference type="EMBL" id="JBHLYQ010000019">
    <property type="protein sequence ID" value="MFC0081177.1"/>
    <property type="molecule type" value="Genomic_DNA"/>
</dbReference>
<dbReference type="SUPFAM" id="SSF53244">
    <property type="entry name" value="MurD-like peptide ligases, peptide-binding domain"/>
    <property type="match status" value="1"/>
</dbReference>
<keyword evidence="4" id="KW-1133">Transmembrane helix</keyword>
<evidence type="ECO:0000256" key="3">
    <source>
        <dbReference type="ARBA" id="ARBA00022840"/>
    </source>
</evidence>
<feature type="transmembrane region" description="Helical" evidence="4">
    <location>
        <begin position="6"/>
        <end position="28"/>
    </location>
</feature>
<accession>A0ABV6C4J9</accession>
<protein>
    <submittedName>
        <fullName evidence="7">Mur ligase family protein</fullName>
    </submittedName>
</protein>
<keyword evidence="4" id="KW-0472">Membrane</keyword>
<feature type="transmembrane region" description="Helical" evidence="4">
    <location>
        <begin position="105"/>
        <end position="126"/>
    </location>
</feature>
<keyword evidence="2" id="KW-0547">Nucleotide-binding</keyword>
<evidence type="ECO:0000256" key="1">
    <source>
        <dbReference type="ARBA" id="ARBA00022598"/>
    </source>
</evidence>
<keyword evidence="3" id="KW-0067">ATP-binding</keyword>
<dbReference type="GO" id="GO:0016874">
    <property type="term" value="F:ligase activity"/>
    <property type="evidence" value="ECO:0007669"/>
    <property type="project" value="UniProtKB-KW"/>
</dbReference>
<dbReference type="Gene3D" id="3.40.1190.10">
    <property type="entry name" value="Mur-like, catalytic domain"/>
    <property type="match status" value="1"/>
</dbReference>
<dbReference type="Gene3D" id="3.90.190.20">
    <property type="entry name" value="Mur ligase, C-terminal domain"/>
    <property type="match status" value="1"/>
</dbReference>
<sequence length="525" mass="53771">MTSQTGPLAWLVLALGALAGGLGGVRWVRVAQREHYLPGSVLRFAGRWWRCSPSNGLLGVLGLAGLAGAQPLPPLGLVAVLAGGVGPVGLSLRGRSAPLAWTRRARTLAGLSGALGALGLALAGLFGAPALGGAAVALGSPVLVELGLRLTAPVERRLLQRHVDRAASRLRRVRPQVVAITGSYGKTTTKGYVAHLVAGARSVVASPASFNNRAGLARAINEQLAPGTEVFVAEMGTYGPGEIASLCSWVPPDVAMITAIGPVHLERMGSEERILAAKSEILVRAPQVVLAVDDPRLAAVAARCAEEGKTVWWASGGGSGASLGDPERRVLARRTSEGLEVLVGGERLAAGLTLNAQPSNVACAVAAALALGVPAGVVAERLPGLPVATHRLAPATGPEGLVIVDDTYNSNPAGAKAALEVLAAQGGPGSRRAVVSPGMVEMGPRQAPENRAFAKVAAEIADAVVVVGRTNRRALVAGVRDALEAGRRCELVVVADRSAAVAWVRQHLGPGDVVLYENDLPDHYP</sequence>
<dbReference type="Pfam" id="PF02875">
    <property type="entry name" value="Mur_ligase_C"/>
    <property type="match status" value="1"/>
</dbReference>
<evidence type="ECO:0000256" key="2">
    <source>
        <dbReference type="ARBA" id="ARBA00022741"/>
    </source>
</evidence>
<name>A0ABV6C4J9_9ACTN</name>
<dbReference type="InterPro" id="IPR013221">
    <property type="entry name" value="Mur_ligase_cen"/>
</dbReference>
<feature type="domain" description="Mur ligase C-terminal" evidence="5">
    <location>
        <begin position="390"/>
        <end position="515"/>
    </location>
</feature>
<evidence type="ECO:0000256" key="4">
    <source>
        <dbReference type="SAM" id="Phobius"/>
    </source>
</evidence>
<dbReference type="PANTHER" id="PTHR43024">
    <property type="entry name" value="UDP-N-ACETYLMURAMOYL-TRIPEPTIDE--D-ALANYL-D-ALANINE LIGASE"/>
    <property type="match status" value="1"/>
</dbReference>
<proteinExistence type="predicted"/>
<dbReference type="Proteomes" id="UP001589788">
    <property type="component" value="Unassembled WGS sequence"/>
</dbReference>
<feature type="transmembrane region" description="Helical" evidence="4">
    <location>
        <begin position="75"/>
        <end position="93"/>
    </location>
</feature>
<keyword evidence="8" id="KW-1185">Reference proteome</keyword>
<dbReference type="InterPro" id="IPR036615">
    <property type="entry name" value="Mur_ligase_C_dom_sf"/>
</dbReference>
<evidence type="ECO:0000313" key="8">
    <source>
        <dbReference type="Proteomes" id="UP001589788"/>
    </source>
</evidence>
<keyword evidence="1 7" id="KW-0436">Ligase</keyword>
<gene>
    <name evidence="7" type="ORF">ACFFRE_03255</name>
</gene>
<evidence type="ECO:0000259" key="6">
    <source>
        <dbReference type="Pfam" id="PF08245"/>
    </source>
</evidence>
<dbReference type="Pfam" id="PF08245">
    <property type="entry name" value="Mur_ligase_M"/>
    <property type="match status" value="1"/>
</dbReference>
<dbReference type="SUPFAM" id="SSF53623">
    <property type="entry name" value="MurD-like peptide ligases, catalytic domain"/>
    <property type="match status" value="1"/>
</dbReference>
<evidence type="ECO:0000313" key="7">
    <source>
        <dbReference type="EMBL" id="MFC0081177.1"/>
    </source>
</evidence>
<dbReference type="InterPro" id="IPR004101">
    <property type="entry name" value="Mur_ligase_C"/>
</dbReference>